<dbReference type="Gene3D" id="2.170.16.10">
    <property type="entry name" value="Hedgehog/Intein (Hint) domain"/>
    <property type="match status" value="1"/>
</dbReference>
<keyword evidence="3" id="KW-1185">Reference proteome</keyword>
<protein>
    <recommendedName>
        <fullName evidence="1">Hedgehog/Intein (Hint) domain-containing protein</fullName>
    </recommendedName>
</protein>
<dbReference type="RefSeq" id="WP_149279669.1">
    <property type="nucleotide sequence ID" value="NZ_CP043506.1"/>
</dbReference>
<dbReference type="Pfam" id="PF13403">
    <property type="entry name" value="Hint_2"/>
    <property type="match status" value="1"/>
</dbReference>
<dbReference type="Proteomes" id="UP000324536">
    <property type="component" value="Chromosome"/>
</dbReference>
<dbReference type="InterPro" id="IPR028992">
    <property type="entry name" value="Hedgehog/Intein_dom"/>
</dbReference>
<evidence type="ECO:0000313" key="2">
    <source>
        <dbReference type="EMBL" id="QEO17995.1"/>
    </source>
</evidence>
<dbReference type="InterPro" id="IPR036844">
    <property type="entry name" value="Hint_dom_sf"/>
</dbReference>
<reference evidence="2 3" key="1">
    <citation type="submission" date="2019-09" db="EMBL/GenBank/DDBJ databases">
        <title>Genome sequencing of strain KACC 21233.</title>
        <authorList>
            <person name="Heo J."/>
            <person name="Kim S.-J."/>
            <person name="Kim J.-S."/>
            <person name="Hong S.-B."/>
            <person name="Kwon S.-W."/>
        </authorList>
    </citation>
    <scope>NUCLEOTIDE SEQUENCE [LARGE SCALE GENOMIC DNA]</scope>
    <source>
        <strain evidence="2 3">KACC 21233</strain>
    </source>
</reference>
<accession>A0A5C1YQV3</accession>
<gene>
    <name evidence="2" type="ORF">FLP30_09825</name>
</gene>
<dbReference type="KEGG" id="acek:FLP30_09825"/>
<evidence type="ECO:0000259" key="1">
    <source>
        <dbReference type="Pfam" id="PF13403"/>
    </source>
</evidence>
<dbReference type="AlphaFoldDB" id="A0A5C1YQV3"/>
<dbReference type="SUPFAM" id="SSF51294">
    <property type="entry name" value="Hedgehog/intein (Hint) domain"/>
    <property type="match status" value="1"/>
</dbReference>
<name>A0A5C1YQV3_9PROT</name>
<sequence length="619" mass="65523">MATYTDTTNGTSYTVTTNLLSSSQVVIKDKNGAVITTLSNIPSGLLANHILTGQDATIGSLISLLGGTWVSTPGSTGQINILLSALTAPQFYIGGTTAINMAITAATAITVNVYGGNASFSGSILAGLLSGSTITIGYGGSFSSGTNLASILQGTTINFAEGGGTLVLNAGGNVLNLLSSNGSNVTLNNYDPTKDTIKLQNTTAQITGYTVEGSGLTRTVTLFGGDDNTTIATYSVTLASSASLPTGTYNALSDDVSTNPLRITYDSDNTYIGTCFLAGAMILTRHGEKAVETLRTGDELAIAGTGAEEHRPVIWTGRHHVTVRPNLPDDIAGYPVRVCKNAVADGVPHTDLLVTAEHCLFLNGCFVPVRMLVNGRSIAYDRSITSYDYYHVETSQHSIITANGLLTESYLDTGNRPAGTVVSMKHHTRRTWEKDAAAPLAVHREVVEPMFISLATRAATLSPSPPDTPPCPILTHDPALHLTTHDGRAIRKIRATDRYAVFMLPANIDTVRIRSRASRPSDTIGPFMDDRRLFGVLVGAVHLCEGGRIRILEDHLHTPTLPGWQAPEWADSRWTTGNAILPLPGRAADSIALLTLHIRACGPYCLPQGTLTPDTARLA</sequence>
<feature type="domain" description="Hedgehog/Intein (Hint)" evidence="1">
    <location>
        <begin position="274"/>
        <end position="413"/>
    </location>
</feature>
<organism evidence="2 3">
    <name type="scientific">Acetobacter vaccinii</name>
    <dbReference type="NCBI Taxonomy" id="2592655"/>
    <lineage>
        <taxon>Bacteria</taxon>
        <taxon>Pseudomonadati</taxon>
        <taxon>Pseudomonadota</taxon>
        <taxon>Alphaproteobacteria</taxon>
        <taxon>Acetobacterales</taxon>
        <taxon>Acetobacteraceae</taxon>
        <taxon>Acetobacter</taxon>
    </lineage>
</organism>
<dbReference type="EMBL" id="CP043506">
    <property type="protein sequence ID" value="QEO17995.1"/>
    <property type="molecule type" value="Genomic_DNA"/>
</dbReference>
<dbReference type="OrthoDB" id="7284755at2"/>
<proteinExistence type="predicted"/>
<evidence type="ECO:0000313" key="3">
    <source>
        <dbReference type="Proteomes" id="UP000324536"/>
    </source>
</evidence>